<sequence length="1071" mass="118590">MDLIIHDAKLKKVAYIDNELQDTLSFYDDKWSRYLDTASSTFEFTVYKNGIKSDTVKQKAYRTLTERSFVSFKYNKRTYLFNVMKTEETETTIRCYCENLNLELLNEMAGPYKAKTKMSFVEYCNAFGLLVFGAITIGHNEIEDRERTLEWTGTDTKLKRLLSIANKFDAEIEFETILDEDSSLKSFILHIYKENDDKNQGVGKVREDVVLRHGYNIEGVKRTIDKTGIFNMITPVGKATVDVEVTKANPKYVAPKLNAVTYSGGGLSNGGRTISKSLVNEILNLCVQHKLLPSGVFSQMYLESFWGNSPVARADNNWGGLTWTGSGNRPSGIKVTQGTARPANEGGYYMHFSSVSDYFKDYTYLLAEQGIYKVKGANNIDAYTKGLFRFGGAAYDYAAAGYGHYAPLMRSIRNGINSASNGAMDTLDNQFKTAGTVGTAPVSQKADKVISVLNALTAKKGTRIGSGQCYGLVAWHAMSIGGPGLGGGVTGLRGLIGAGAAASHIGEDYNWSQFGWKVVRPSQVNHLIPGSIANIRANAGGPVWTGGWGHTVVIKGLSGDTLTVLEQNYAGRQWVEERTYSASAYLRIIQTLCYPPEIVQGKRIDGTESSPAPSGTPGNNEPKTISETQQQEKTVGIPADLYREWKNEDGVVEFYIKNGSIYAPISKELYPSAFTGEEISDNWIRKNVEYETIDVEKMISYSLQDIRKNCYPSISYEVKGTDENLDMGDTVKIDDEEFPGGLVLSARVSEQHISFTNDGTNQTVFDNYKALKNKLSKDLINRYEELAEQAKPFELRPITDKGTTFKNSTGLSVLTAELWKSNKQYDATFQFRNFDTLLASGLTYTVDGSTVPIDKPFLVSIDAFIGNGLVATRQITFTNVMDGPKGDKGDKGALDETQVKEITDKIDTKSDQAMTQEQLNLLLETQNLMTAEMKSKATAEQVDALFASYNKYVSDESVNKANTEAALIANAERIEAFRKDFDDKMVQLDFVSNYMRVTDLGFEISANDGSSSLLIQKDRISMFSAGKEVMYISQGLIHIDNGVFTKTLQIGNFRESQLDGDSTTNVTIYVS</sequence>
<evidence type="ECO:0000313" key="4">
    <source>
        <dbReference type="Proteomes" id="UP000463337"/>
    </source>
</evidence>
<dbReference type="EMBL" id="WKLT01000032">
    <property type="protein sequence ID" value="MRY60400.1"/>
    <property type="molecule type" value="Genomic_DNA"/>
</dbReference>
<accession>A0A7K0GNE5</accession>
<feature type="domain" description="Peptidase C51" evidence="2">
    <location>
        <begin position="444"/>
        <end position="596"/>
    </location>
</feature>
<dbReference type="Pfam" id="PF01832">
    <property type="entry name" value="Glucosaminidase"/>
    <property type="match status" value="1"/>
</dbReference>
<dbReference type="Proteomes" id="UP000463337">
    <property type="component" value="Unassembled WGS sequence"/>
</dbReference>
<reference evidence="3 4" key="1">
    <citation type="journal article" date="2019" name="Nat. Med.">
        <title>A library of human gut bacterial isolates paired with longitudinal multiomics data enables mechanistic microbiome research.</title>
        <authorList>
            <person name="Poyet M."/>
            <person name="Groussin M."/>
            <person name="Gibbons S.M."/>
            <person name="Avila-Pacheco J."/>
            <person name="Jiang X."/>
            <person name="Kearney S.M."/>
            <person name="Perrotta A.R."/>
            <person name="Berdy B."/>
            <person name="Zhao S."/>
            <person name="Lieberman T.D."/>
            <person name="Swanson P.K."/>
            <person name="Smith M."/>
            <person name="Roesemann S."/>
            <person name="Alexander J.E."/>
            <person name="Rich S.A."/>
            <person name="Livny J."/>
            <person name="Vlamakis H."/>
            <person name="Clish C."/>
            <person name="Bullock K."/>
            <person name="Deik A."/>
            <person name="Scott J."/>
            <person name="Pierce K.A."/>
            <person name="Xavier R.J."/>
            <person name="Alm E.J."/>
        </authorList>
    </citation>
    <scope>NUCLEOTIDE SEQUENCE [LARGE SCALE GENOMIC DNA]</scope>
    <source>
        <strain evidence="3 4">BIOML-A41</strain>
    </source>
</reference>
<dbReference type="InterPro" id="IPR038765">
    <property type="entry name" value="Papain-like_cys_pep_sf"/>
</dbReference>
<proteinExistence type="predicted"/>
<gene>
    <name evidence="3" type="ORF">GKD59_21350</name>
</gene>
<name>A0A7K0GNE5_PARDI</name>
<protein>
    <submittedName>
        <fullName evidence="3">Mannosyl-glycoprotein endo-beta-N-acetylglucosamidase</fullName>
    </submittedName>
</protein>
<dbReference type="InterPro" id="IPR007921">
    <property type="entry name" value="CHAP_dom"/>
</dbReference>
<dbReference type="InterPro" id="IPR002901">
    <property type="entry name" value="MGlyc_endo_b_GlcNAc-like_dom"/>
</dbReference>
<dbReference type="AlphaFoldDB" id="A0A7K0GNE5"/>
<dbReference type="Gene3D" id="3.90.1720.60">
    <property type="match status" value="1"/>
</dbReference>
<dbReference type="GO" id="GO:0004040">
    <property type="term" value="F:amidase activity"/>
    <property type="evidence" value="ECO:0007669"/>
    <property type="project" value="InterPro"/>
</dbReference>
<evidence type="ECO:0000259" key="2">
    <source>
        <dbReference type="PROSITE" id="PS50911"/>
    </source>
</evidence>
<evidence type="ECO:0000313" key="3">
    <source>
        <dbReference type="EMBL" id="MRY60400.1"/>
    </source>
</evidence>
<evidence type="ECO:0000256" key="1">
    <source>
        <dbReference type="SAM" id="MobiDB-lite"/>
    </source>
</evidence>
<organism evidence="3 4">
    <name type="scientific">Parabacteroides distasonis</name>
    <dbReference type="NCBI Taxonomy" id="823"/>
    <lineage>
        <taxon>Bacteria</taxon>
        <taxon>Pseudomonadati</taxon>
        <taxon>Bacteroidota</taxon>
        <taxon>Bacteroidia</taxon>
        <taxon>Bacteroidales</taxon>
        <taxon>Tannerellaceae</taxon>
        <taxon>Parabacteroides</taxon>
    </lineage>
</organism>
<dbReference type="RefSeq" id="WP_151877588.1">
    <property type="nucleotide sequence ID" value="NZ_WKLT01000032.1"/>
</dbReference>
<dbReference type="InterPro" id="IPR010572">
    <property type="entry name" value="Tail_dom"/>
</dbReference>
<dbReference type="SMART" id="SM00047">
    <property type="entry name" value="LYZ2"/>
    <property type="match status" value="1"/>
</dbReference>
<dbReference type="Gene3D" id="1.10.530.10">
    <property type="match status" value="1"/>
</dbReference>
<dbReference type="PROSITE" id="PS50911">
    <property type="entry name" value="CHAP"/>
    <property type="match status" value="1"/>
</dbReference>
<feature type="compositionally biased region" description="Polar residues" evidence="1">
    <location>
        <begin position="607"/>
        <end position="633"/>
    </location>
</feature>
<feature type="region of interest" description="Disordered" evidence="1">
    <location>
        <begin position="603"/>
        <end position="633"/>
    </location>
</feature>
<dbReference type="SUPFAM" id="SSF54001">
    <property type="entry name" value="Cysteine proteinases"/>
    <property type="match status" value="1"/>
</dbReference>
<dbReference type="Pfam" id="PF06605">
    <property type="entry name" value="Prophage_tail"/>
    <property type="match status" value="1"/>
</dbReference>
<comment type="caution">
    <text evidence="3">The sequence shown here is derived from an EMBL/GenBank/DDBJ whole genome shotgun (WGS) entry which is preliminary data.</text>
</comment>